<organism evidence="4 5">
    <name type="scientific">Mucilaginibacter humi</name>
    <dbReference type="NCBI Taxonomy" id="2732510"/>
    <lineage>
        <taxon>Bacteria</taxon>
        <taxon>Pseudomonadati</taxon>
        <taxon>Bacteroidota</taxon>
        <taxon>Sphingobacteriia</taxon>
        <taxon>Sphingobacteriales</taxon>
        <taxon>Sphingobacteriaceae</taxon>
        <taxon>Mucilaginibacter</taxon>
    </lineage>
</organism>
<evidence type="ECO:0000259" key="2">
    <source>
        <dbReference type="Pfam" id="PF00535"/>
    </source>
</evidence>
<dbReference type="Proteomes" id="UP000566071">
    <property type="component" value="Unassembled WGS sequence"/>
</dbReference>
<dbReference type="RefSeq" id="WP_262886712.1">
    <property type="nucleotide sequence ID" value="NZ_JABFCR010000003.1"/>
</dbReference>
<feature type="domain" description="Glycosyltransferase 2-like" evidence="2">
    <location>
        <begin position="6"/>
        <end position="135"/>
    </location>
</feature>
<dbReference type="Gene3D" id="3.90.550.10">
    <property type="entry name" value="Spore Coat Polysaccharide Biosynthesis Protein SpsA, Chain A"/>
    <property type="match status" value="1"/>
</dbReference>
<proteinExistence type="predicted"/>
<comment type="caution">
    <text evidence="4">The sequence shown here is derived from an EMBL/GenBank/DDBJ whole genome shotgun (WGS) entry which is preliminary data.</text>
</comment>
<name>A0ABX1W494_9SPHI</name>
<dbReference type="Pfam" id="PF00535">
    <property type="entry name" value="Glycos_transf_2"/>
    <property type="match status" value="1"/>
</dbReference>
<dbReference type="Pfam" id="PF02709">
    <property type="entry name" value="Glyco_transf_7C"/>
    <property type="match status" value="1"/>
</dbReference>
<dbReference type="InterPro" id="IPR001173">
    <property type="entry name" value="Glyco_trans_2-like"/>
</dbReference>
<accession>A0ABX1W494</accession>
<dbReference type="PANTHER" id="PTHR40743">
    <property type="entry name" value="NUCLEOTIDE-DIPHOSPHO-SUGAR TRANSFERASE CONTAINING PROTEIN"/>
    <property type="match status" value="1"/>
</dbReference>
<dbReference type="SUPFAM" id="SSF53448">
    <property type="entry name" value="Nucleotide-diphospho-sugar transferases"/>
    <property type="match status" value="1"/>
</dbReference>
<keyword evidence="5" id="KW-1185">Reference proteome</keyword>
<dbReference type="InterPro" id="IPR027791">
    <property type="entry name" value="Galactosyl_T_C"/>
</dbReference>
<evidence type="ECO:0000256" key="1">
    <source>
        <dbReference type="ARBA" id="ARBA00022679"/>
    </source>
</evidence>
<dbReference type="CDD" id="cd00761">
    <property type="entry name" value="Glyco_tranf_GTA_type"/>
    <property type="match status" value="1"/>
</dbReference>
<dbReference type="PANTHER" id="PTHR40743:SF1">
    <property type="entry name" value="POSSIBLE GLYCOSYLTRANSFERASE"/>
    <property type="match status" value="1"/>
</dbReference>
<dbReference type="InterPro" id="IPR029044">
    <property type="entry name" value="Nucleotide-diphossugar_trans"/>
</dbReference>
<evidence type="ECO:0000313" key="5">
    <source>
        <dbReference type="Proteomes" id="UP000566071"/>
    </source>
</evidence>
<sequence>MNFKISFCTTCMNRVEHLKETLPQNILANKNYKNVEFVLLDYNSSDGLKNYVKSELAQYITAGKLSYYRTDEPVKYNMSHSRNMVFNLANGDILCNIDADNFTGEGFANYINKTFNDKEEIVLSTHQRIEKKKKRRIGKNMCEEKDFLAVNGYDESMIYYGFDDYDFLNRLQLNGLKNEPIENDRYLSAISHSNESRMANSGGVNDLEKLLIAHINPATSVLCLLLKDGSYSKATIINNRIHNGICLPTETKKHYIINIR</sequence>
<protein>
    <submittedName>
        <fullName evidence="4">Glycosyltransferase family 2 protein</fullName>
    </submittedName>
</protein>
<keyword evidence="1" id="KW-0808">Transferase</keyword>
<dbReference type="EMBL" id="JABFCR010000003">
    <property type="protein sequence ID" value="NNU33105.1"/>
    <property type="molecule type" value="Genomic_DNA"/>
</dbReference>
<feature type="domain" description="Galactosyltransferase C-terminal" evidence="3">
    <location>
        <begin position="140"/>
        <end position="183"/>
    </location>
</feature>
<reference evidence="4 5" key="1">
    <citation type="submission" date="2020-05" db="EMBL/GenBank/DDBJ databases">
        <authorList>
            <person name="Khan S.A."/>
            <person name="Jeon C.O."/>
            <person name="Chun B.H."/>
        </authorList>
    </citation>
    <scope>NUCLEOTIDE SEQUENCE [LARGE SCALE GENOMIC DNA]</scope>
    <source>
        <strain evidence="4 5">S1162</strain>
    </source>
</reference>
<evidence type="ECO:0000313" key="4">
    <source>
        <dbReference type="EMBL" id="NNU33105.1"/>
    </source>
</evidence>
<gene>
    <name evidence="4" type="ORF">HK413_00945</name>
</gene>
<evidence type="ECO:0000259" key="3">
    <source>
        <dbReference type="Pfam" id="PF02709"/>
    </source>
</evidence>